<feature type="domain" description="Xylose isomerase-like TIM barrel" evidence="1">
    <location>
        <begin position="24"/>
        <end position="259"/>
    </location>
</feature>
<dbReference type="EMBL" id="JAAIIJ010000024">
    <property type="protein sequence ID" value="NMN02652.1"/>
    <property type="molecule type" value="Genomic_DNA"/>
</dbReference>
<organism evidence="2 3">
    <name type="scientific">Bifidobacterium panos</name>
    <dbReference type="NCBI Taxonomy" id="2675321"/>
    <lineage>
        <taxon>Bacteria</taxon>
        <taxon>Bacillati</taxon>
        <taxon>Actinomycetota</taxon>
        <taxon>Actinomycetes</taxon>
        <taxon>Bifidobacteriales</taxon>
        <taxon>Bifidobacteriaceae</taxon>
        <taxon>Bifidobacterium</taxon>
    </lineage>
</organism>
<name>A0ABX1SZP4_9BIFI</name>
<keyword evidence="3" id="KW-1185">Reference proteome</keyword>
<dbReference type="Gene3D" id="3.20.20.150">
    <property type="entry name" value="Divalent-metal-dependent TIM barrel enzymes"/>
    <property type="match status" value="1"/>
</dbReference>
<dbReference type="RefSeq" id="WP_172146639.1">
    <property type="nucleotide sequence ID" value="NZ_JAAIIJ010000024.1"/>
</dbReference>
<keyword evidence="2" id="KW-0378">Hydrolase</keyword>
<evidence type="ECO:0000259" key="1">
    <source>
        <dbReference type="Pfam" id="PF01261"/>
    </source>
</evidence>
<sequence>MINIAVRGHDVPGVSTFEDLAAQMQRYGVHGVQLALPVQFPELCERVNPGMGQCARRALARHDASVAVLGCYMNMIHPDPAKREPLLRRFEAYLRNARFFGAPVVASETGSVREVPNVVDERNFTDEVYAETRDVIARLVAYGERMNTVVGIEPGINHPIYSVERARQLLDDIDSPYLGIVFDPTALVYAGNYGNQVDYAKKGFDLFADRIVAVHLRDYRIVEGQEQVQSCNNGEGLLQTETMLNLVNEYRPMVSVVFEETKGEAIARVVSRYADF</sequence>
<dbReference type="PANTHER" id="PTHR12110:SF21">
    <property type="entry name" value="XYLOSE ISOMERASE-LIKE TIM BARREL DOMAIN-CONTAINING PROTEIN"/>
    <property type="match status" value="1"/>
</dbReference>
<dbReference type="InterPro" id="IPR013022">
    <property type="entry name" value="Xyl_isomerase-like_TIM-brl"/>
</dbReference>
<dbReference type="InterPro" id="IPR036237">
    <property type="entry name" value="Xyl_isomerase-like_sf"/>
</dbReference>
<accession>A0ABX1SZP4</accession>
<dbReference type="PANTHER" id="PTHR12110">
    <property type="entry name" value="HYDROXYPYRUVATE ISOMERASE"/>
    <property type="match status" value="1"/>
</dbReference>
<dbReference type="GO" id="GO:0004519">
    <property type="term" value="F:endonuclease activity"/>
    <property type="evidence" value="ECO:0007669"/>
    <property type="project" value="UniProtKB-KW"/>
</dbReference>
<keyword evidence="2" id="KW-0255">Endonuclease</keyword>
<evidence type="ECO:0000313" key="2">
    <source>
        <dbReference type="EMBL" id="NMN02652.1"/>
    </source>
</evidence>
<dbReference type="Proteomes" id="UP000553756">
    <property type="component" value="Unassembled WGS sequence"/>
</dbReference>
<comment type="caution">
    <text evidence="2">The sequence shown here is derived from an EMBL/GenBank/DDBJ whole genome shotgun (WGS) entry which is preliminary data.</text>
</comment>
<reference evidence="2 3" key="1">
    <citation type="submission" date="2020-02" db="EMBL/GenBank/DDBJ databases">
        <title>Characterization of phylogenetic diversity of novel bifidobacterial species isolated in Czech ZOOs.</title>
        <authorList>
            <person name="Lugli G.A."/>
            <person name="Vera N.B."/>
            <person name="Ventura M."/>
        </authorList>
    </citation>
    <scope>NUCLEOTIDE SEQUENCE [LARGE SCALE GENOMIC DNA]</scope>
    <source>
        <strain evidence="2 3">DSM 109963</strain>
    </source>
</reference>
<gene>
    <name evidence="2" type="ORF">G1C94_1274</name>
</gene>
<evidence type="ECO:0000313" key="3">
    <source>
        <dbReference type="Proteomes" id="UP000553756"/>
    </source>
</evidence>
<dbReference type="Pfam" id="PF01261">
    <property type="entry name" value="AP_endonuc_2"/>
    <property type="match status" value="1"/>
</dbReference>
<protein>
    <submittedName>
        <fullName evidence="2">AP endonuclease, family 2</fullName>
    </submittedName>
</protein>
<keyword evidence="2" id="KW-0540">Nuclease</keyword>
<proteinExistence type="predicted"/>
<dbReference type="InterPro" id="IPR050312">
    <property type="entry name" value="IolE/XylAMocC-like"/>
</dbReference>
<dbReference type="SUPFAM" id="SSF51658">
    <property type="entry name" value="Xylose isomerase-like"/>
    <property type="match status" value="1"/>
</dbReference>